<dbReference type="Proteomes" id="UP001161406">
    <property type="component" value="Unassembled WGS sequence"/>
</dbReference>
<comment type="caution">
    <text evidence="2">The sequence shown here is derived from an EMBL/GenBank/DDBJ whole genome shotgun (WGS) entry which is preliminary data.</text>
</comment>
<protein>
    <recommendedName>
        <fullName evidence="4">Cyanovirin-N domain-containing protein</fullName>
    </recommendedName>
</protein>
<evidence type="ECO:0008006" key="4">
    <source>
        <dbReference type="Google" id="ProtNLM"/>
    </source>
</evidence>
<dbReference type="EMBL" id="BSNG01000001">
    <property type="protein sequence ID" value="GLQ09628.1"/>
    <property type="molecule type" value="Genomic_DNA"/>
</dbReference>
<dbReference type="RefSeq" id="WP_284389579.1">
    <property type="nucleotide sequence ID" value="NZ_BSNG01000001.1"/>
</dbReference>
<feature type="signal peptide" evidence="1">
    <location>
        <begin position="1"/>
        <end position="23"/>
    </location>
</feature>
<keyword evidence="1" id="KW-0732">Signal</keyword>
<evidence type="ECO:0000256" key="1">
    <source>
        <dbReference type="SAM" id="SignalP"/>
    </source>
</evidence>
<keyword evidence="3" id="KW-1185">Reference proteome</keyword>
<proteinExistence type="predicted"/>
<organism evidence="2 3">
    <name type="scientific">Devosia yakushimensis</name>
    <dbReference type="NCBI Taxonomy" id="470028"/>
    <lineage>
        <taxon>Bacteria</taxon>
        <taxon>Pseudomonadati</taxon>
        <taxon>Pseudomonadota</taxon>
        <taxon>Alphaproteobacteria</taxon>
        <taxon>Hyphomicrobiales</taxon>
        <taxon>Devosiaceae</taxon>
        <taxon>Devosia</taxon>
    </lineage>
</organism>
<sequence>MLKRIVVAILLCLTTFAPNGAFAQNEPRVVVPDYPGGAAFGGCYRVNARLYGPYRLTFCLQQRGVYQVTGGGITCNGRLDWRVSGRDINVQLRRTSCGNGVAWSADRMTCRSAGLLGGIIGFVVVPGIPNIGSLRCTYSPSVPQYRPVTFTARRYS</sequence>
<name>A0ABQ5UDD0_9HYPH</name>
<evidence type="ECO:0000313" key="2">
    <source>
        <dbReference type="EMBL" id="GLQ09628.1"/>
    </source>
</evidence>
<reference evidence="2" key="2">
    <citation type="submission" date="2023-01" db="EMBL/GenBank/DDBJ databases">
        <title>Draft genome sequence of Devosia yakushimensis strain NBRC 103855.</title>
        <authorList>
            <person name="Sun Q."/>
            <person name="Mori K."/>
        </authorList>
    </citation>
    <scope>NUCLEOTIDE SEQUENCE</scope>
    <source>
        <strain evidence="2">NBRC 103855</strain>
    </source>
</reference>
<gene>
    <name evidence="2" type="ORF">GCM10007913_15600</name>
</gene>
<evidence type="ECO:0000313" key="3">
    <source>
        <dbReference type="Proteomes" id="UP001161406"/>
    </source>
</evidence>
<accession>A0ABQ5UDD0</accession>
<reference evidence="2" key="1">
    <citation type="journal article" date="2014" name="Int. J. Syst. Evol. Microbiol.">
        <title>Complete genome of a new Firmicutes species belonging to the dominant human colonic microbiota ('Ruminococcus bicirculans') reveals two chromosomes and a selective capacity to utilize plant glucans.</title>
        <authorList>
            <consortium name="NISC Comparative Sequencing Program"/>
            <person name="Wegmann U."/>
            <person name="Louis P."/>
            <person name="Goesmann A."/>
            <person name="Henrissat B."/>
            <person name="Duncan S.H."/>
            <person name="Flint H.J."/>
        </authorList>
    </citation>
    <scope>NUCLEOTIDE SEQUENCE</scope>
    <source>
        <strain evidence="2">NBRC 103855</strain>
    </source>
</reference>
<feature type="chain" id="PRO_5046221125" description="Cyanovirin-N domain-containing protein" evidence="1">
    <location>
        <begin position="24"/>
        <end position="156"/>
    </location>
</feature>